<gene>
    <name evidence="6" type="ORF">SAMN05444409_2364</name>
</gene>
<dbReference type="Proteomes" id="UP000185207">
    <property type="component" value="Unassembled WGS sequence"/>
</dbReference>
<dbReference type="Gene3D" id="3.90.1150.10">
    <property type="entry name" value="Aspartate Aminotransferase, domain 1"/>
    <property type="match status" value="1"/>
</dbReference>
<dbReference type="PROSITE" id="PS00600">
    <property type="entry name" value="AA_TRANSFER_CLASS_3"/>
    <property type="match status" value="1"/>
</dbReference>
<dbReference type="OrthoDB" id="9801052at2"/>
<evidence type="ECO:0000256" key="1">
    <source>
        <dbReference type="ARBA" id="ARBA00001933"/>
    </source>
</evidence>
<keyword evidence="2 6" id="KW-0032">Aminotransferase</keyword>
<comment type="cofactor">
    <cofactor evidence="1">
        <name>pyridoxal 5'-phosphate</name>
        <dbReference type="ChEBI" id="CHEBI:597326"/>
    </cofactor>
</comment>
<evidence type="ECO:0000256" key="2">
    <source>
        <dbReference type="ARBA" id="ARBA00022576"/>
    </source>
</evidence>
<dbReference type="InterPro" id="IPR015424">
    <property type="entry name" value="PyrdxlP-dep_Trfase"/>
</dbReference>
<dbReference type="SUPFAM" id="SSF53383">
    <property type="entry name" value="PLP-dependent transferases"/>
    <property type="match status" value="1"/>
</dbReference>
<reference evidence="7" key="1">
    <citation type="submission" date="2016-11" db="EMBL/GenBank/DDBJ databases">
        <authorList>
            <person name="Varghese N."/>
            <person name="Submissions S."/>
        </authorList>
    </citation>
    <scope>NUCLEOTIDE SEQUENCE [LARGE SCALE GENOMIC DNA]</scope>
    <source>
        <strain evidence="7">DSM 27623</strain>
    </source>
</reference>
<keyword evidence="7" id="KW-1185">Reference proteome</keyword>
<dbReference type="InterPro" id="IPR049704">
    <property type="entry name" value="Aminotrans_3_PPA_site"/>
</dbReference>
<evidence type="ECO:0000256" key="3">
    <source>
        <dbReference type="ARBA" id="ARBA00022679"/>
    </source>
</evidence>
<name>A0A1N6HB99_9FLAO</name>
<dbReference type="EMBL" id="FSRK01000001">
    <property type="protein sequence ID" value="SIO17033.1"/>
    <property type="molecule type" value="Genomic_DNA"/>
</dbReference>
<dbReference type="InterPro" id="IPR015421">
    <property type="entry name" value="PyrdxlP-dep_Trfase_major"/>
</dbReference>
<dbReference type="InterPro" id="IPR015422">
    <property type="entry name" value="PyrdxlP-dep_Trfase_small"/>
</dbReference>
<dbReference type="Pfam" id="PF00202">
    <property type="entry name" value="Aminotran_3"/>
    <property type="match status" value="1"/>
</dbReference>
<sequence length="389" mass="43199">MNLFNVYPLFNINPVKAEGSFLWDENGQKYLDFYGGHAVISIGHNHPNYVEKLKNQLEKISFYSNSVQNNLQTELAEKLGKLSGYEDYSLFLCNSGAEANENALKLASFHNGKKKVIYFSEAFHGRTSAAVAVTDNPKIVAPVNESQNFIKCEFNNSEKLEKVFVENQNEISAVIVEGIQGVGGINLLEKDFILTIEKLCKENDAVLILDEVQSGYGRSGKFFAHQEFDIKPDLITVAKGMGNGFPIGGVLISPKFEASYGLLGTTFGGNHLACVAGIAVLEVIENENLIDNSEKIGAYIEEKIKNFPHIKKIKRRGLMIGIELDQACADVRKALLFEHFIFTGNANDKNVLRILPALNISEKESDLFINALEKTLKAIDEKKKILTEN</sequence>
<organism evidence="6 7">
    <name type="scientific">Epilithonimonas zeae</name>
    <dbReference type="NCBI Taxonomy" id="1416779"/>
    <lineage>
        <taxon>Bacteria</taxon>
        <taxon>Pseudomonadati</taxon>
        <taxon>Bacteroidota</taxon>
        <taxon>Flavobacteriia</taxon>
        <taxon>Flavobacteriales</taxon>
        <taxon>Weeksellaceae</taxon>
        <taxon>Chryseobacterium group</taxon>
        <taxon>Epilithonimonas</taxon>
    </lineage>
</organism>
<evidence type="ECO:0000256" key="4">
    <source>
        <dbReference type="ARBA" id="ARBA00022898"/>
    </source>
</evidence>
<dbReference type="InterPro" id="IPR050103">
    <property type="entry name" value="Class-III_PLP-dep_AT"/>
</dbReference>
<dbReference type="PIRSF" id="PIRSF000521">
    <property type="entry name" value="Transaminase_4ab_Lys_Orn"/>
    <property type="match status" value="1"/>
</dbReference>
<dbReference type="InterPro" id="IPR005814">
    <property type="entry name" value="Aminotrans_3"/>
</dbReference>
<comment type="similarity">
    <text evidence="5">Belongs to the class-III pyridoxal-phosphate-dependent aminotransferase family.</text>
</comment>
<dbReference type="GO" id="GO:0030170">
    <property type="term" value="F:pyridoxal phosphate binding"/>
    <property type="evidence" value="ECO:0007669"/>
    <property type="project" value="InterPro"/>
</dbReference>
<keyword evidence="4 5" id="KW-0663">Pyridoxal phosphate</keyword>
<dbReference type="AlphaFoldDB" id="A0A1N6HB99"/>
<dbReference type="PANTHER" id="PTHR11986">
    <property type="entry name" value="AMINOTRANSFERASE CLASS III"/>
    <property type="match status" value="1"/>
</dbReference>
<dbReference type="Gene3D" id="3.40.640.10">
    <property type="entry name" value="Type I PLP-dependent aspartate aminotransferase-like (Major domain)"/>
    <property type="match status" value="1"/>
</dbReference>
<dbReference type="PANTHER" id="PTHR11986:SF79">
    <property type="entry name" value="ACETYLORNITHINE AMINOTRANSFERASE, MITOCHONDRIAL"/>
    <property type="match status" value="1"/>
</dbReference>
<dbReference type="FunFam" id="3.40.640.10:FF:000004">
    <property type="entry name" value="Acetylornithine aminotransferase"/>
    <property type="match status" value="1"/>
</dbReference>
<evidence type="ECO:0000313" key="6">
    <source>
        <dbReference type="EMBL" id="SIO17033.1"/>
    </source>
</evidence>
<accession>A0A1N6HB99</accession>
<dbReference type="RefSeq" id="WP_074235425.1">
    <property type="nucleotide sequence ID" value="NZ_FSRK01000001.1"/>
</dbReference>
<dbReference type="GO" id="GO:0008483">
    <property type="term" value="F:transaminase activity"/>
    <property type="evidence" value="ECO:0007669"/>
    <property type="project" value="UniProtKB-KW"/>
</dbReference>
<dbReference type="CDD" id="cd00610">
    <property type="entry name" value="OAT_like"/>
    <property type="match status" value="1"/>
</dbReference>
<evidence type="ECO:0000256" key="5">
    <source>
        <dbReference type="RuleBase" id="RU003560"/>
    </source>
</evidence>
<dbReference type="GO" id="GO:0042802">
    <property type="term" value="F:identical protein binding"/>
    <property type="evidence" value="ECO:0007669"/>
    <property type="project" value="TreeGrafter"/>
</dbReference>
<dbReference type="STRING" id="1416779.SAMN05444409_2364"/>
<protein>
    <submittedName>
        <fullName evidence="6">Acetylornithine aminotransferase</fullName>
    </submittedName>
</protein>
<evidence type="ECO:0000313" key="7">
    <source>
        <dbReference type="Proteomes" id="UP000185207"/>
    </source>
</evidence>
<keyword evidence="3 6" id="KW-0808">Transferase</keyword>
<proteinExistence type="inferred from homology"/>